<evidence type="ECO:0000313" key="3">
    <source>
        <dbReference type="Proteomes" id="UP000617402"/>
    </source>
</evidence>
<keyword evidence="1" id="KW-0472">Membrane</keyword>
<name>A0ABR7T6R3_HELCL</name>
<evidence type="ECO:0000256" key="1">
    <source>
        <dbReference type="SAM" id="Phobius"/>
    </source>
</evidence>
<gene>
    <name evidence="2" type="ORF">H1S01_16520</name>
</gene>
<feature type="transmembrane region" description="Helical" evidence="1">
    <location>
        <begin position="7"/>
        <end position="25"/>
    </location>
</feature>
<organism evidence="2 3">
    <name type="scientific">Heliobacterium chlorum</name>
    <dbReference type="NCBI Taxonomy" id="2698"/>
    <lineage>
        <taxon>Bacteria</taxon>
        <taxon>Bacillati</taxon>
        <taxon>Bacillota</taxon>
        <taxon>Clostridia</taxon>
        <taxon>Eubacteriales</taxon>
        <taxon>Heliobacteriaceae</taxon>
        <taxon>Heliobacterium</taxon>
    </lineage>
</organism>
<evidence type="ECO:0000313" key="2">
    <source>
        <dbReference type="EMBL" id="MBC9786075.1"/>
    </source>
</evidence>
<keyword evidence="1" id="KW-0812">Transmembrane</keyword>
<protein>
    <submittedName>
        <fullName evidence="2">DUF4230 domain-containing protein</fullName>
    </submittedName>
</protein>
<proteinExistence type="predicted"/>
<dbReference type="Pfam" id="PF14014">
    <property type="entry name" value="DUF4230"/>
    <property type="match status" value="1"/>
</dbReference>
<comment type="caution">
    <text evidence="2">The sequence shown here is derived from an EMBL/GenBank/DDBJ whole genome shotgun (WGS) entry which is preliminary data.</text>
</comment>
<reference evidence="2 3" key="1">
    <citation type="submission" date="2020-07" db="EMBL/GenBank/DDBJ databases">
        <title>Draft whole-genome sequence of Heliobacterium chlorum DSM 3682, type strain.</title>
        <authorList>
            <person name="Kyndt J.A."/>
            <person name="Meyer T.E."/>
            <person name="Imhoff J.F."/>
        </authorList>
    </citation>
    <scope>NUCLEOTIDE SEQUENCE [LARGE SCALE GENOMIC DNA]</scope>
    <source>
        <strain evidence="2 3">DSM 3682</strain>
    </source>
</reference>
<keyword evidence="1" id="KW-1133">Transmembrane helix</keyword>
<sequence length="207" mass="23290">MNKNTKYIFVVLSIVGAFVLGRMIFELPFPPDAAVPRVNTTTENNIVVNITELRDVANLVTYEYTGQTMINFKDHKRLAAYGFSFDLPFTDRQYVAVGKAKVAAGIDASKMDIKEVQGKKVTIAIPKATIRYKECLPDTWEVLVDKRSIRKLSRDEIHKLENDALVDFTNTAMEQGILDKAEEKAKETIEKMLKEAGATEISFVLLP</sequence>
<dbReference type="Proteomes" id="UP000617402">
    <property type="component" value="Unassembled WGS sequence"/>
</dbReference>
<dbReference type="RefSeq" id="WP_188041504.1">
    <property type="nucleotide sequence ID" value="NZ_JACVHF010000025.1"/>
</dbReference>
<dbReference type="InterPro" id="IPR025324">
    <property type="entry name" value="DUF4230"/>
</dbReference>
<accession>A0ABR7T6R3</accession>
<keyword evidence="3" id="KW-1185">Reference proteome</keyword>
<dbReference type="EMBL" id="JACVHF010000025">
    <property type="protein sequence ID" value="MBC9786075.1"/>
    <property type="molecule type" value="Genomic_DNA"/>
</dbReference>